<evidence type="ECO:0000313" key="3">
    <source>
        <dbReference type="Proteomes" id="UP000221795"/>
    </source>
</evidence>
<evidence type="ECO:0000313" key="2">
    <source>
        <dbReference type="EMBL" id="APZ82645.1"/>
    </source>
</evidence>
<protein>
    <submittedName>
        <fullName evidence="2">Uncharacterized protein</fullName>
    </submittedName>
</protein>
<name>A0A1Z1DA17_BPGO3</name>
<evidence type="ECO:0000256" key="1">
    <source>
        <dbReference type="SAM" id="Phobius"/>
    </source>
</evidence>
<feature type="transmembrane region" description="Helical" evidence="1">
    <location>
        <begin position="33"/>
        <end position="50"/>
    </location>
</feature>
<proteinExistence type="predicted"/>
<keyword evidence="1" id="KW-1133">Transmembrane helix</keyword>
<keyword evidence="1" id="KW-0812">Transmembrane</keyword>
<sequence length="68" mass="8099">MFYFYILQLAFLGAGIYTFVVGIIFNRGTMLDYTLNAACLILGFCVVWKMNPVFWELVEKYKDKWRKK</sequence>
<organismHost>
    <name type="scientific">Bacillus subtilis</name>
    <dbReference type="NCBI Taxonomy" id="1423"/>
</organismHost>
<dbReference type="EMBL" id="KY368640">
    <property type="protein sequence ID" value="APZ82645.1"/>
    <property type="molecule type" value="Genomic_DNA"/>
</dbReference>
<keyword evidence="1" id="KW-0472">Membrane</keyword>
<reference evidence="2" key="1">
    <citation type="journal article" date="2017" name="Viruses">
        <title>Characterization of Bacillus subtilis Viruses vB_BsuM-Goe2 and vB_BsuM-Goe3.</title>
        <authorList>
            <person name="Willms I.M."/>
            <person name="Hoppert M."/>
            <person name="Hertel R."/>
        </authorList>
    </citation>
    <scope>NUCLEOTIDE SEQUENCE [LARGE SCALE GENOMIC DNA]</scope>
</reference>
<feature type="transmembrane region" description="Helical" evidence="1">
    <location>
        <begin position="6"/>
        <end position="26"/>
    </location>
</feature>
<accession>A0A1Z1DA17</accession>
<keyword evidence="3" id="KW-1185">Reference proteome</keyword>
<gene>
    <name evidence="2" type="ORF">Goe3_c18400</name>
</gene>
<dbReference type="Proteomes" id="UP000221795">
    <property type="component" value="Segment"/>
</dbReference>
<organism evidence="2 3">
    <name type="scientific">Bacillus phage vB_BsuM-Goe3</name>
    <dbReference type="NCBI Taxonomy" id="1933063"/>
    <lineage>
        <taxon>Viruses</taxon>
        <taxon>Duplodnaviria</taxon>
        <taxon>Heunggongvirae</taxon>
        <taxon>Uroviricota</taxon>
        <taxon>Caudoviricetes</taxon>
        <taxon>Herelleviridae</taxon>
        <taxon>Bastillevirinae</taxon>
        <taxon>Grisebachstrassevirus</taxon>
        <taxon>Grisebachstrassevirus goe3</taxon>
    </lineage>
</organism>